<keyword evidence="2" id="KW-0812">Transmembrane</keyword>
<proteinExistence type="predicted"/>
<feature type="coiled-coil region" evidence="1">
    <location>
        <begin position="34"/>
        <end position="61"/>
    </location>
</feature>
<accession>A0ABW8I8N5</accession>
<dbReference type="RefSeq" id="WP_404315153.1">
    <property type="nucleotide sequence ID" value="NZ_JAUIYO010000002.1"/>
</dbReference>
<feature type="transmembrane region" description="Helical" evidence="2">
    <location>
        <begin position="6"/>
        <end position="24"/>
    </location>
</feature>
<sequence>MVILFIFISFVLNAVSLFAIVLLFTRQNRLYAVKDQQEKLVKDMEEMMAAYLLEMKEENERFMKEFSGAGQQGTATIKKPETAENLEIPLPIMSKPEDKPASITAPSMQRNRAAKVYNANNKKPAAVQADQLQEPVVPPAEKDQLHNIFSLQEQGLSIEDIAKKLNKGKTEVELALKFASAGKNG</sequence>
<gene>
    <name evidence="3" type="ORF">QYG89_04885</name>
</gene>
<dbReference type="Proteomes" id="UP001619911">
    <property type="component" value="Unassembled WGS sequence"/>
</dbReference>
<dbReference type="EMBL" id="JAUIYO010000002">
    <property type="protein sequence ID" value="MFK2825021.1"/>
    <property type="molecule type" value="Genomic_DNA"/>
</dbReference>
<keyword evidence="1" id="KW-0175">Coiled coil</keyword>
<evidence type="ECO:0000313" key="3">
    <source>
        <dbReference type="EMBL" id="MFK2825021.1"/>
    </source>
</evidence>
<keyword evidence="2" id="KW-0472">Membrane</keyword>
<organism evidence="3 4">
    <name type="scientific">Bacillus lumedeiriae</name>
    <dbReference type="NCBI Taxonomy" id="3058829"/>
    <lineage>
        <taxon>Bacteria</taxon>
        <taxon>Bacillati</taxon>
        <taxon>Bacillota</taxon>
        <taxon>Bacilli</taxon>
        <taxon>Bacillales</taxon>
        <taxon>Bacillaceae</taxon>
        <taxon>Bacillus</taxon>
    </lineage>
</organism>
<keyword evidence="2" id="KW-1133">Transmembrane helix</keyword>
<evidence type="ECO:0000256" key="1">
    <source>
        <dbReference type="SAM" id="Coils"/>
    </source>
</evidence>
<name>A0ABW8I8N5_9BACI</name>
<comment type="caution">
    <text evidence="3">The sequence shown here is derived from an EMBL/GenBank/DDBJ whole genome shotgun (WGS) entry which is preliminary data.</text>
</comment>
<reference evidence="3 4" key="1">
    <citation type="submission" date="2023-07" db="EMBL/GenBank/DDBJ databases">
        <title>Bacillus lucianemedeirus sp. nov, a new species isolated from an immunobiological production facility.</title>
        <authorList>
            <person name="Costa L.V."/>
            <person name="Miranda R.V.S.L."/>
            <person name="Brandao M.L.L."/>
            <person name="Reis C.M.F."/>
            <person name="Frazao A.M."/>
            <person name="Cruz F.V."/>
            <person name="Baio P.V.P."/>
            <person name="Veras J.F.C."/>
            <person name="Ramos J.N."/>
            <person name="Vieira V."/>
        </authorList>
    </citation>
    <scope>NUCLEOTIDE SEQUENCE [LARGE SCALE GENOMIC DNA]</scope>
    <source>
        <strain evidence="3 4">B190/17</strain>
    </source>
</reference>
<evidence type="ECO:0008006" key="5">
    <source>
        <dbReference type="Google" id="ProtNLM"/>
    </source>
</evidence>
<protein>
    <recommendedName>
        <fullName evidence="5">Swarming motility protein SwrB</fullName>
    </recommendedName>
</protein>
<keyword evidence="4" id="KW-1185">Reference proteome</keyword>
<evidence type="ECO:0000313" key="4">
    <source>
        <dbReference type="Proteomes" id="UP001619911"/>
    </source>
</evidence>
<evidence type="ECO:0000256" key="2">
    <source>
        <dbReference type="SAM" id="Phobius"/>
    </source>
</evidence>